<dbReference type="Proteomes" id="UP000053558">
    <property type="component" value="Unassembled WGS sequence"/>
</dbReference>
<comment type="caution">
    <text evidence="3">The sequence shown here is derived from an EMBL/GenBank/DDBJ whole genome shotgun (WGS) entry which is preliminary data.</text>
</comment>
<dbReference type="AlphaFoldDB" id="A0A5M3MDC1"/>
<protein>
    <submittedName>
        <fullName evidence="3">Uncharacterized protein</fullName>
    </submittedName>
</protein>
<keyword evidence="1" id="KW-0175">Coiled coil</keyword>
<dbReference type="RefSeq" id="XP_007772661.1">
    <property type="nucleotide sequence ID" value="XM_007774471.1"/>
</dbReference>
<feature type="region of interest" description="Disordered" evidence="2">
    <location>
        <begin position="1"/>
        <end position="21"/>
    </location>
</feature>
<organism evidence="3 4">
    <name type="scientific">Coniophora puteana (strain RWD-64-598)</name>
    <name type="common">Brown rot fungus</name>
    <dbReference type="NCBI Taxonomy" id="741705"/>
    <lineage>
        <taxon>Eukaryota</taxon>
        <taxon>Fungi</taxon>
        <taxon>Dikarya</taxon>
        <taxon>Basidiomycota</taxon>
        <taxon>Agaricomycotina</taxon>
        <taxon>Agaricomycetes</taxon>
        <taxon>Agaricomycetidae</taxon>
        <taxon>Boletales</taxon>
        <taxon>Coniophorineae</taxon>
        <taxon>Coniophoraceae</taxon>
        <taxon>Coniophora</taxon>
    </lineage>
</organism>
<reference evidence="4" key="1">
    <citation type="journal article" date="2012" name="Science">
        <title>The Paleozoic origin of enzymatic lignin decomposition reconstructed from 31 fungal genomes.</title>
        <authorList>
            <person name="Floudas D."/>
            <person name="Binder M."/>
            <person name="Riley R."/>
            <person name="Barry K."/>
            <person name="Blanchette R.A."/>
            <person name="Henrissat B."/>
            <person name="Martinez A.T."/>
            <person name="Otillar R."/>
            <person name="Spatafora J.W."/>
            <person name="Yadav J.S."/>
            <person name="Aerts A."/>
            <person name="Benoit I."/>
            <person name="Boyd A."/>
            <person name="Carlson A."/>
            <person name="Copeland A."/>
            <person name="Coutinho P.M."/>
            <person name="de Vries R.P."/>
            <person name="Ferreira P."/>
            <person name="Findley K."/>
            <person name="Foster B."/>
            <person name="Gaskell J."/>
            <person name="Glotzer D."/>
            <person name="Gorecki P."/>
            <person name="Heitman J."/>
            <person name="Hesse C."/>
            <person name="Hori C."/>
            <person name="Igarashi K."/>
            <person name="Jurgens J.A."/>
            <person name="Kallen N."/>
            <person name="Kersten P."/>
            <person name="Kohler A."/>
            <person name="Kuees U."/>
            <person name="Kumar T.K.A."/>
            <person name="Kuo A."/>
            <person name="LaButti K."/>
            <person name="Larrondo L.F."/>
            <person name="Lindquist E."/>
            <person name="Ling A."/>
            <person name="Lombard V."/>
            <person name="Lucas S."/>
            <person name="Lundell T."/>
            <person name="Martin R."/>
            <person name="McLaughlin D.J."/>
            <person name="Morgenstern I."/>
            <person name="Morin E."/>
            <person name="Murat C."/>
            <person name="Nagy L.G."/>
            <person name="Nolan M."/>
            <person name="Ohm R.A."/>
            <person name="Patyshakuliyeva A."/>
            <person name="Rokas A."/>
            <person name="Ruiz-Duenas F.J."/>
            <person name="Sabat G."/>
            <person name="Salamov A."/>
            <person name="Samejima M."/>
            <person name="Schmutz J."/>
            <person name="Slot J.C."/>
            <person name="St John F."/>
            <person name="Stenlid J."/>
            <person name="Sun H."/>
            <person name="Sun S."/>
            <person name="Syed K."/>
            <person name="Tsang A."/>
            <person name="Wiebenga A."/>
            <person name="Young D."/>
            <person name="Pisabarro A."/>
            <person name="Eastwood D.C."/>
            <person name="Martin F."/>
            <person name="Cullen D."/>
            <person name="Grigoriev I.V."/>
            <person name="Hibbett D.S."/>
        </authorList>
    </citation>
    <scope>NUCLEOTIDE SEQUENCE [LARGE SCALE GENOMIC DNA]</scope>
    <source>
        <strain evidence="4">RWD-64-598 SS2</strain>
    </source>
</reference>
<evidence type="ECO:0000256" key="2">
    <source>
        <dbReference type="SAM" id="MobiDB-lite"/>
    </source>
</evidence>
<gene>
    <name evidence="3" type="ORF">CONPUDRAFT_146281</name>
</gene>
<evidence type="ECO:0000256" key="1">
    <source>
        <dbReference type="SAM" id="Coils"/>
    </source>
</evidence>
<dbReference type="KEGG" id="cput:CONPUDRAFT_146281"/>
<feature type="region of interest" description="Disordered" evidence="2">
    <location>
        <begin position="516"/>
        <end position="551"/>
    </location>
</feature>
<keyword evidence="4" id="KW-1185">Reference proteome</keyword>
<accession>A0A5M3MDC1</accession>
<dbReference type="EMBL" id="JH711584">
    <property type="protein sequence ID" value="EIW77252.1"/>
    <property type="molecule type" value="Genomic_DNA"/>
</dbReference>
<proteinExistence type="predicted"/>
<feature type="compositionally biased region" description="Low complexity" evidence="2">
    <location>
        <begin position="268"/>
        <end position="287"/>
    </location>
</feature>
<feature type="compositionally biased region" description="Low complexity" evidence="2">
    <location>
        <begin position="237"/>
        <end position="251"/>
    </location>
</feature>
<feature type="compositionally biased region" description="Basic and acidic residues" evidence="2">
    <location>
        <begin position="529"/>
        <end position="551"/>
    </location>
</feature>
<evidence type="ECO:0000313" key="3">
    <source>
        <dbReference type="EMBL" id="EIW77252.1"/>
    </source>
</evidence>
<feature type="region of interest" description="Disordered" evidence="2">
    <location>
        <begin position="223"/>
        <end position="309"/>
    </location>
</feature>
<sequence>MISDTSSPIVSGERGSINPPDSEVTRLQARLIASGAEISILATELRGTRQHVCRLQHESAARDEVYHSSIEENKAAAALQDAEISRLRSRFHRERNLRRSSEKAADRAVTEARDAHQALEARARVGLQLSMQIECILAAAQLDVIDADTACRNFKNQEAVYIHRVERAELELLSAREEIEALSTANKVLESDLANVKRKASEFKAYVEALTLKATNSRSLSTRILRLPAQDPDPNVASRSKSMGASSRSASVTEARPNTLSQPISEFPRASMSSQRSSSRVSASSRLSRPRPVRDSLPPPPPPSQREQALERELADLYGTKLALEKTLRDEIALVREEKAVLARATRALRSDKRRITRVLGSIGTRITPKPMQRLRSIKDRKAGQGYIRSSSPGNASSYLALPSREEEGVSFLPSVAPDDQLDTATVLSDSLSDVFCGNISLHASLLTSEEAVDDVTKNSPPFRRTLLKLKASLATPSTAYHTDNSTPTRTCSYLHPSGGAHLASSSSGDGVLFELATPSSSPHRRDGRRNGRLFERAPALDHRHSDRREGKFIEEMEEGLSYFDDEASGLAEMKLDKRSSRV</sequence>
<name>A0A5M3MDC1_CONPW</name>
<dbReference type="GeneID" id="19202182"/>
<feature type="coiled-coil region" evidence="1">
    <location>
        <begin position="165"/>
        <end position="199"/>
    </location>
</feature>
<evidence type="ECO:0000313" key="4">
    <source>
        <dbReference type="Proteomes" id="UP000053558"/>
    </source>
</evidence>